<reference evidence="2 3" key="1">
    <citation type="submission" date="2012-08" db="EMBL/GenBank/DDBJ databases">
        <authorList>
            <person name="Gan P.H.P."/>
            <person name="Ikeda K."/>
            <person name="Irieda H."/>
            <person name="Narusaka M."/>
            <person name="O'Connell R.J."/>
            <person name="Narusaka Y."/>
            <person name="Takano Y."/>
            <person name="Kubo Y."/>
            <person name="Shirasu K."/>
        </authorList>
    </citation>
    <scope>NUCLEOTIDE SEQUENCE [LARGE SCALE GENOMIC DNA]</scope>
    <source>
        <strain evidence="2 3">Nara gc5</strain>
    </source>
</reference>
<protein>
    <submittedName>
        <fullName evidence="2">Uncharacterized protein</fullName>
    </submittedName>
</protein>
<dbReference type="GeneID" id="90980135"/>
<evidence type="ECO:0000256" key="1">
    <source>
        <dbReference type="SAM" id="MobiDB-lite"/>
    </source>
</evidence>
<dbReference type="RefSeq" id="XP_066008130.1">
    <property type="nucleotide sequence ID" value="XM_066152468.1"/>
</dbReference>
<name>A0A7J6IVL4_COLFN</name>
<keyword evidence="3" id="KW-1185">Reference proteome</keyword>
<organism evidence="2 3">
    <name type="scientific">Colletotrichum fructicola (strain Nara gc5)</name>
    <name type="common">Anthracnose fungus</name>
    <name type="synonym">Colletotrichum gloeosporioides (strain Nara gc5)</name>
    <dbReference type="NCBI Taxonomy" id="1213859"/>
    <lineage>
        <taxon>Eukaryota</taxon>
        <taxon>Fungi</taxon>
        <taxon>Dikarya</taxon>
        <taxon>Ascomycota</taxon>
        <taxon>Pezizomycotina</taxon>
        <taxon>Sordariomycetes</taxon>
        <taxon>Hypocreomycetidae</taxon>
        <taxon>Glomerellales</taxon>
        <taxon>Glomerellaceae</taxon>
        <taxon>Colletotrichum</taxon>
        <taxon>Colletotrichum gloeosporioides species complex</taxon>
    </lineage>
</organism>
<feature type="region of interest" description="Disordered" evidence="1">
    <location>
        <begin position="27"/>
        <end position="63"/>
    </location>
</feature>
<dbReference type="InParanoid" id="A0A7J6IVL4"/>
<comment type="caution">
    <text evidence="2">The sequence shown here is derived from an EMBL/GenBank/DDBJ whole genome shotgun (WGS) entry which is preliminary data.</text>
</comment>
<gene>
    <name evidence="2" type="ORF">CGGC5_v011040</name>
</gene>
<proteinExistence type="predicted"/>
<evidence type="ECO:0000313" key="3">
    <source>
        <dbReference type="Proteomes" id="UP000011096"/>
    </source>
</evidence>
<reference evidence="2 3" key="2">
    <citation type="submission" date="2020-04" db="EMBL/GenBank/DDBJ databases">
        <title>Genome sequencing and assembly of multiple isolates from the Colletotrichum gloeosporioides species complex.</title>
        <authorList>
            <person name="Gan P."/>
            <person name="Shirasu K."/>
        </authorList>
    </citation>
    <scope>NUCLEOTIDE SEQUENCE [LARGE SCALE GENOMIC DNA]</scope>
    <source>
        <strain evidence="2 3">Nara gc5</strain>
    </source>
</reference>
<dbReference type="AlphaFoldDB" id="A0A7J6IVL4"/>
<dbReference type="Proteomes" id="UP000011096">
    <property type="component" value="Unassembled WGS sequence"/>
</dbReference>
<dbReference type="EMBL" id="ANPB02000006">
    <property type="protein sequence ID" value="KAF4480516.1"/>
    <property type="molecule type" value="Genomic_DNA"/>
</dbReference>
<accession>A0A7J6IVL4</accession>
<sequence length="112" mass="12274">MPSHRFATASRSPPAPSAINNVAAVRSVPPDRHPLPTAKSNQKVAASRFHARKKNTAYSPPLTPLSTPTFATRMFGVALAHYCDQRNLQVPFMCEDSHHLVDNQKTDKGLIS</sequence>
<evidence type="ECO:0000313" key="2">
    <source>
        <dbReference type="EMBL" id="KAF4480516.1"/>
    </source>
</evidence>